<reference evidence="1 2" key="1">
    <citation type="journal article" date="2020" name="ISME J.">
        <title>Comparative genomics reveals insights into cyanobacterial evolution and habitat adaptation.</title>
        <authorList>
            <person name="Chen M.Y."/>
            <person name="Teng W.K."/>
            <person name="Zhao L."/>
            <person name="Hu C.X."/>
            <person name="Zhou Y.K."/>
            <person name="Han B.P."/>
            <person name="Song L.R."/>
            <person name="Shu W.S."/>
        </authorList>
    </citation>
    <scope>NUCLEOTIDE SEQUENCE [LARGE SCALE GENOMIC DNA]</scope>
    <source>
        <strain evidence="1 2">FACHB-838</strain>
    </source>
</reference>
<comment type="caution">
    <text evidence="1">The sequence shown here is derived from an EMBL/GenBank/DDBJ whole genome shotgun (WGS) entry which is preliminary data.</text>
</comment>
<keyword evidence="2" id="KW-1185">Reference proteome</keyword>
<protein>
    <submittedName>
        <fullName evidence="1">Uncharacterized protein</fullName>
    </submittedName>
</protein>
<organism evidence="1 2">
    <name type="scientific">Nostoc flagelliforme FACHB-838</name>
    <dbReference type="NCBI Taxonomy" id="2692904"/>
    <lineage>
        <taxon>Bacteria</taxon>
        <taxon>Bacillati</taxon>
        <taxon>Cyanobacteriota</taxon>
        <taxon>Cyanophyceae</taxon>
        <taxon>Nostocales</taxon>
        <taxon>Nostocaceae</taxon>
        <taxon>Nostoc</taxon>
    </lineage>
</organism>
<gene>
    <name evidence="1" type="ORF">H6G97_51550</name>
</gene>
<dbReference type="Proteomes" id="UP000623440">
    <property type="component" value="Unassembled WGS sequence"/>
</dbReference>
<evidence type="ECO:0000313" key="1">
    <source>
        <dbReference type="EMBL" id="MBD2537171.1"/>
    </source>
</evidence>
<sequence length="52" mass="5471">MVVQDGSVMEAMPTAVNYATKDTLSLRSPTPSLCLAPESGIRSTSCLKISGR</sequence>
<dbReference type="EMBL" id="JACJSI010000702">
    <property type="protein sequence ID" value="MBD2537171.1"/>
    <property type="molecule type" value="Genomic_DNA"/>
</dbReference>
<proteinExistence type="predicted"/>
<name>A0ABR8E6F3_9NOSO</name>
<accession>A0ABR8E6F3</accession>
<evidence type="ECO:0000313" key="2">
    <source>
        <dbReference type="Proteomes" id="UP000623440"/>
    </source>
</evidence>